<dbReference type="GO" id="GO:0051209">
    <property type="term" value="P:release of sequestered calcium ion into cytosol"/>
    <property type="evidence" value="ECO:0007669"/>
    <property type="project" value="TreeGrafter"/>
</dbReference>
<dbReference type="SMART" id="SM00148">
    <property type="entry name" value="PLCXc"/>
    <property type="match status" value="1"/>
</dbReference>
<dbReference type="HOGENOM" id="CLU_003457_0_0_1"/>
<dbReference type="InterPro" id="IPR010308">
    <property type="entry name" value="TRP_C"/>
</dbReference>
<dbReference type="InterPro" id="IPR017946">
    <property type="entry name" value="PLC-like_Pdiesterase_TIM-brl"/>
</dbReference>
<protein>
    <recommendedName>
        <fullName evidence="1 5">Phosphoinositide phospholipase C</fullName>
        <ecNumber evidence="1 5">3.1.4.11</ecNumber>
    </recommendedName>
</protein>
<dbReference type="STRING" id="660122.C7Z5S0"/>
<dbReference type="InterPro" id="IPR035892">
    <property type="entry name" value="C2_domain_sf"/>
</dbReference>
<gene>
    <name evidence="10" type="ORF">NECHADRAFT_75847</name>
</gene>
<sequence>MLSSVALWALLATTSHAAYVQSRDCYTDTAADFRIIPEGLRAFVNATSDAYDTKFLLVGNYANGTECDAASPLDLVPVFTVVDYNGAHQYPGRIVNTSCAKYGPLEARLRLEITSTFNRSTFLDAFEITLDLTTHDDTPLLCVEANLTPEVRPWTQLVSFWLPVLVFSVASLVASWPLQQGEHHAIFPDAQDRNQHRMTRAAEMLAYIQFIYFSGALSLRYPGFLQPLIGFTSWSTLMLPAGPVSNQSRYVGVRDGIYETNGTLTGAPGFVILSQITSSPGTSKNWFNTIVFALIALLFFFVAIHVREMLREQSCPNSKHTTSQDPLSRFKERSWAVSRLFLSLFLLPLSAWSTYQLSNRRIVLQNSAVAILALVLLLSSFWWTWTQADSSADIGLFVIQGETRNRSQTSKERTRKYHALNIFSLMLFRGIIIGGLQAHTRTQFGILLGLELLHLICTVYWSGVSSLLSLSGVLHGSRVVLFSLHTAFLPGVTDLPSKILLGYIILSWHLAVLIGIFLIPIFLDLAHRGLAGWTAKAGATDTEKTAPAMRVSSSSESDRSTKCHAGFLFSAAGTQSHSHYLADIILSREFPASSHGLKHGVSVTDFSKFMKNVQGEDPGLNTASLLSLFLGSDNVSDLDDLEAQISSKFARIPISGISELLLSKQNLAIRTTPLQYDLDRPINEYFICSSHNTYLMGRQVLTRSTVQGYISALSQGCRSIEVDCWDGRDGQPIVKHGYSLTASIGFQEVIDAINQYAFVASEFPLWISLEVHCSPRQKSIMAQIMRNTFGSKLVTEPLSELSGLLPSPSQLRGRILIKAKVAKGVESSREPRVSDDIPASTRSSQDHGNLTEAESTDSASTISSSAISQEASSQVSQSQPSVNGPLEDLAVYGPGKRLPRPSKVDATGNFIYSVSEANFKSYLKQKHGENSLGFLKTQHMVRVYPDASRIDSSNLSPLQYWRYGVQMAALNYQTSDLNMGFNQAMFNGGTDNSGYVLKPERLRQPLEEFTSGHAQELRFSIDLLMTKDLCWLETTSNNASVYVQIKLLVADAYKEDASQTKRRTRSIPLQQHDVIIDSRLDFQVKTQYPSLVFLKWSVKLSSDNQGYPRQSTLASGMAKLENLKQGYRLLPLKKSFQDEEDCGYLICKLNRSLCD</sequence>
<dbReference type="PANTHER" id="PTHR10336">
    <property type="entry name" value="PHOSPHOINOSITIDE-SPECIFIC PHOSPHOLIPASE C FAMILY PROTEIN"/>
    <property type="match status" value="1"/>
</dbReference>
<proteinExistence type="predicted"/>
<dbReference type="Pfam" id="PF00388">
    <property type="entry name" value="PI-PLC-X"/>
    <property type="match status" value="1"/>
</dbReference>
<dbReference type="OrthoDB" id="269822at2759"/>
<evidence type="ECO:0000256" key="3">
    <source>
        <dbReference type="ARBA" id="ARBA00022963"/>
    </source>
</evidence>
<keyword evidence="4 5" id="KW-0443">Lipid metabolism</keyword>
<evidence type="ECO:0000259" key="9">
    <source>
        <dbReference type="PROSITE" id="PS50008"/>
    </source>
</evidence>
<evidence type="ECO:0000256" key="2">
    <source>
        <dbReference type="ARBA" id="ARBA00022801"/>
    </source>
</evidence>
<dbReference type="eggNOG" id="KOG0169">
    <property type="taxonomic scope" value="Eukaryota"/>
</dbReference>
<dbReference type="VEuPathDB" id="FungiDB:NECHADRAFT_75847"/>
<feature type="transmembrane region" description="Helical" evidence="7">
    <location>
        <begin position="500"/>
        <end position="523"/>
    </location>
</feature>
<name>C7Z5S0_FUSV7</name>
<keyword evidence="7" id="KW-1133">Transmembrane helix</keyword>
<keyword evidence="11" id="KW-1185">Reference proteome</keyword>
<keyword evidence="2 5" id="KW-0378">Hydrolase</keyword>
<feature type="transmembrane region" description="Helical" evidence="7">
    <location>
        <begin position="367"/>
        <end position="385"/>
    </location>
</feature>
<comment type="catalytic activity">
    <reaction evidence="5">
        <text>a 1,2-diacyl-sn-glycero-3-phospho-(1D-myo-inositol-4,5-bisphosphate) + H2O = 1D-myo-inositol 1,4,5-trisphosphate + a 1,2-diacyl-sn-glycerol + H(+)</text>
        <dbReference type="Rhea" id="RHEA:33179"/>
        <dbReference type="ChEBI" id="CHEBI:15377"/>
        <dbReference type="ChEBI" id="CHEBI:15378"/>
        <dbReference type="ChEBI" id="CHEBI:17815"/>
        <dbReference type="ChEBI" id="CHEBI:58456"/>
        <dbReference type="ChEBI" id="CHEBI:203600"/>
        <dbReference type="EC" id="3.1.4.11"/>
    </reaction>
</comment>
<dbReference type="AlphaFoldDB" id="C7Z5S0"/>
<organism evidence="10 11">
    <name type="scientific">Fusarium vanettenii (strain ATCC MYA-4622 / CBS 123669 / FGSC 9596 / NRRL 45880 / 77-13-4)</name>
    <name type="common">Fusarium solani subsp. pisi</name>
    <dbReference type="NCBI Taxonomy" id="660122"/>
    <lineage>
        <taxon>Eukaryota</taxon>
        <taxon>Fungi</taxon>
        <taxon>Dikarya</taxon>
        <taxon>Ascomycota</taxon>
        <taxon>Pezizomycotina</taxon>
        <taxon>Sordariomycetes</taxon>
        <taxon>Hypocreomycetidae</taxon>
        <taxon>Hypocreales</taxon>
        <taxon>Nectriaceae</taxon>
        <taxon>Fusarium</taxon>
        <taxon>Fusarium solani species complex</taxon>
        <taxon>Fusarium vanettenii</taxon>
    </lineage>
</organism>
<dbReference type="EC" id="3.1.4.11" evidence="1 5"/>
<dbReference type="SUPFAM" id="SSF51695">
    <property type="entry name" value="PLC-like phosphodiesterases"/>
    <property type="match status" value="1"/>
</dbReference>
<feature type="transmembrane region" description="Helical" evidence="7">
    <location>
        <begin position="419"/>
        <end position="438"/>
    </location>
</feature>
<evidence type="ECO:0000256" key="6">
    <source>
        <dbReference type="SAM" id="MobiDB-lite"/>
    </source>
</evidence>
<feature type="compositionally biased region" description="Low complexity" evidence="6">
    <location>
        <begin position="856"/>
        <end position="882"/>
    </location>
</feature>
<dbReference type="SMART" id="SM00149">
    <property type="entry name" value="PLCYc"/>
    <property type="match status" value="1"/>
</dbReference>
<keyword evidence="7" id="KW-0472">Membrane</keyword>
<dbReference type="InterPro" id="IPR000909">
    <property type="entry name" value="PLipase_C_PInositol-sp_X_dom"/>
</dbReference>
<evidence type="ECO:0000313" key="11">
    <source>
        <dbReference type="Proteomes" id="UP000005206"/>
    </source>
</evidence>
<evidence type="ECO:0000256" key="4">
    <source>
        <dbReference type="ARBA" id="ARBA00023098"/>
    </source>
</evidence>
<dbReference type="OMA" id="LYMARII"/>
<evidence type="ECO:0000256" key="8">
    <source>
        <dbReference type="SAM" id="SignalP"/>
    </source>
</evidence>
<dbReference type="GO" id="GO:0048015">
    <property type="term" value="P:phosphatidylinositol-mediated signaling"/>
    <property type="evidence" value="ECO:0007669"/>
    <property type="project" value="TreeGrafter"/>
</dbReference>
<keyword evidence="3 5" id="KW-0442">Lipid degradation</keyword>
<dbReference type="InParanoid" id="C7Z5S0"/>
<keyword evidence="8" id="KW-0732">Signal</keyword>
<keyword evidence="7" id="KW-0812">Transmembrane</keyword>
<accession>C7Z5S0</accession>
<reference evidence="10 11" key="1">
    <citation type="journal article" date="2009" name="PLoS Genet.">
        <title>The genome of Nectria haematococca: contribution of supernumerary chromosomes to gene expansion.</title>
        <authorList>
            <person name="Coleman J.J."/>
            <person name="Rounsley S.D."/>
            <person name="Rodriguez-Carres M."/>
            <person name="Kuo A."/>
            <person name="Wasmann C.C."/>
            <person name="Grimwood J."/>
            <person name="Schmutz J."/>
            <person name="Taga M."/>
            <person name="White G.J."/>
            <person name="Zhou S."/>
            <person name="Schwartz D.C."/>
            <person name="Freitag M."/>
            <person name="Ma L.J."/>
            <person name="Danchin E.G."/>
            <person name="Henrissat B."/>
            <person name="Coutinho P.M."/>
            <person name="Nelson D.R."/>
            <person name="Straney D."/>
            <person name="Napoli C.A."/>
            <person name="Barker B.M."/>
            <person name="Gribskov M."/>
            <person name="Rep M."/>
            <person name="Kroken S."/>
            <person name="Molnar I."/>
            <person name="Rensing C."/>
            <person name="Kennell J.C."/>
            <person name="Zamora J."/>
            <person name="Farman M.L."/>
            <person name="Selker E.U."/>
            <person name="Salamov A."/>
            <person name="Shapiro H."/>
            <person name="Pangilinan J."/>
            <person name="Lindquist E."/>
            <person name="Lamers C."/>
            <person name="Grigoriev I.V."/>
            <person name="Geiser D.M."/>
            <person name="Covert S.F."/>
            <person name="Temporini E."/>
            <person name="Vanetten H.D."/>
        </authorList>
    </citation>
    <scope>NUCLEOTIDE SEQUENCE [LARGE SCALE GENOMIC DNA]</scope>
    <source>
        <strain evidence="11">ATCC MYA-4622 / CBS 123669 / FGSC 9596 / NRRL 45880 / 77-13-4</strain>
    </source>
</reference>
<evidence type="ECO:0000313" key="10">
    <source>
        <dbReference type="EMBL" id="EEU40002.1"/>
    </source>
</evidence>
<feature type="domain" description="PI-PLC Y-box" evidence="9">
    <location>
        <begin position="911"/>
        <end position="1003"/>
    </location>
</feature>
<dbReference type="InterPro" id="IPR001711">
    <property type="entry name" value="PLipase_C_Pinositol-sp_Y"/>
</dbReference>
<dbReference type="KEGG" id="nhe:NECHADRAFT_75847"/>
<dbReference type="RefSeq" id="XP_003045715.1">
    <property type="nucleotide sequence ID" value="XM_003045669.1"/>
</dbReference>
<dbReference type="GO" id="GO:0004435">
    <property type="term" value="F:phosphatidylinositol-4,5-bisphosphate phospholipase C activity"/>
    <property type="evidence" value="ECO:0007669"/>
    <property type="project" value="UniProtKB-EC"/>
</dbReference>
<feature type="transmembrane region" description="Helical" evidence="7">
    <location>
        <begin position="336"/>
        <end position="355"/>
    </location>
</feature>
<dbReference type="Pfam" id="PF00387">
    <property type="entry name" value="PI-PLC-Y"/>
    <property type="match status" value="1"/>
</dbReference>
<feature type="signal peptide" evidence="8">
    <location>
        <begin position="1"/>
        <end position="17"/>
    </location>
</feature>
<dbReference type="GeneID" id="9678104"/>
<dbReference type="EMBL" id="GG698910">
    <property type="protein sequence ID" value="EEU40002.1"/>
    <property type="molecule type" value="Genomic_DNA"/>
</dbReference>
<feature type="transmembrane region" description="Helical" evidence="7">
    <location>
        <begin position="286"/>
        <end position="304"/>
    </location>
</feature>
<dbReference type="Gene3D" id="3.20.20.190">
    <property type="entry name" value="Phosphatidylinositol (PI) phosphodiesterase"/>
    <property type="match status" value="1"/>
</dbReference>
<dbReference type="PROSITE" id="PS50007">
    <property type="entry name" value="PIPLC_X_DOMAIN"/>
    <property type="match status" value="1"/>
</dbReference>
<dbReference type="GO" id="GO:0016042">
    <property type="term" value="P:lipid catabolic process"/>
    <property type="evidence" value="ECO:0007669"/>
    <property type="project" value="UniProtKB-KW"/>
</dbReference>
<dbReference type="PROSITE" id="PS50008">
    <property type="entry name" value="PIPLC_Y_DOMAIN"/>
    <property type="match status" value="1"/>
</dbReference>
<dbReference type="Gene3D" id="2.60.40.150">
    <property type="entry name" value="C2 domain"/>
    <property type="match status" value="1"/>
</dbReference>
<evidence type="ECO:0000256" key="5">
    <source>
        <dbReference type="RuleBase" id="RU361133"/>
    </source>
</evidence>
<feature type="region of interest" description="Disordered" evidence="6">
    <location>
        <begin position="827"/>
        <end position="900"/>
    </location>
</feature>
<dbReference type="Proteomes" id="UP000005206">
    <property type="component" value="Chromosome 2"/>
</dbReference>
<evidence type="ECO:0000256" key="1">
    <source>
        <dbReference type="ARBA" id="ARBA00012368"/>
    </source>
</evidence>
<feature type="chain" id="PRO_5002987895" description="Phosphoinositide phospholipase C" evidence="8">
    <location>
        <begin position="18"/>
        <end position="1155"/>
    </location>
</feature>
<dbReference type="InterPro" id="IPR001192">
    <property type="entry name" value="PI-PLC_fam"/>
</dbReference>
<evidence type="ECO:0000256" key="7">
    <source>
        <dbReference type="SAM" id="Phobius"/>
    </source>
</evidence>
<dbReference type="PRINTS" id="PR00390">
    <property type="entry name" value="PHPHLIPASEC"/>
</dbReference>
<dbReference type="Pfam" id="PF06011">
    <property type="entry name" value="TRP"/>
    <property type="match status" value="1"/>
</dbReference>
<dbReference type="CDD" id="cd08598">
    <property type="entry name" value="PI-PLC1c_yeast"/>
    <property type="match status" value="1"/>
</dbReference>
<dbReference type="PANTHER" id="PTHR10336:SF36">
    <property type="entry name" value="1-PHOSPHATIDYLINOSITOL 4,5-BISPHOSPHATE PHOSPHODIESTERASE BETA-4"/>
    <property type="match status" value="1"/>
</dbReference>